<keyword evidence="7 8" id="KW-0503">Monooxygenase</keyword>
<dbReference type="Proteomes" id="UP001595444">
    <property type="component" value="Unassembled WGS sequence"/>
</dbReference>
<evidence type="ECO:0000256" key="1">
    <source>
        <dbReference type="ARBA" id="ARBA00001971"/>
    </source>
</evidence>
<evidence type="ECO:0000313" key="9">
    <source>
        <dbReference type="EMBL" id="MFC3053600.1"/>
    </source>
</evidence>
<dbReference type="Pfam" id="PF00067">
    <property type="entry name" value="p450"/>
    <property type="match status" value="1"/>
</dbReference>
<dbReference type="Gene3D" id="1.10.630.10">
    <property type="entry name" value="Cytochrome P450"/>
    <property type="match status" value="1"/>
</dbReference>
<evidence type="ECO:0000256" key="5">
    <source>
        <dbReference type="ARBA" id="ARBA00023002"/>
    </source>
</evidence>
<dbReference type="PANTHER" id="PTHR24286:SF24">
    <property type="entry name" value="LANOSTEROL 14-ALPHA DEMETHYLASE"/>
    <property type="match status" value="1"/>
</dbReference>
<name>A0ABV7D9K4_9PROT</name>
<gene>
    <name evidence="9" type="ORF">ACFOKA_16995</name>
</gene>
<evidence type="ECO:0000256" key="3">
    <source>
        <dbReference type="ARBA" id="ARBA00022617"/>
    </source>
</evidence>
<proteinExistence type="inferred from homology"/>
<dbReference type="EMBL" id="JBHRSL010000027">
    <property type="protein sequence ID" value="MFC3053600.1"/>
    <property type="molecule type" value="Genomic_DNA"/>
</dbReference>
<dbReference type="RefSeq" id="WP_194215450.1">
    <property type="nucleotide sequence ID" value="NZ_CP061205.1"/>
</dbReference>
<accession>A0ABV7D9K4</accession>
<dbReference type="PROSITE" id="PS00086">
    <property type="entry name" value="CYTOCHROME_P450"/>
    <property type="match status" value="1"/>
</dbReference>
<comment type="similarity">
    <text evidence="2 8">Belongs to the cytochrome P450 family.</text>
</comment>
<organism evidence="9 10">
    <name type="scientific">Kordiimonas pumila</name>
    <dbReference type="NCBI Taxonomy" id="2161677"/>
    <lineage>
        <taxon>Bacteria</taxon>
        <taxon>Pseudomonadati</taxon>
        <taxon>Pseudomonadota</taxon>
        <taxon>Alphaproteobacteria</taxon>
        <taxon>Kordiimonadales</taxon>
        <taxon>Kordiimonadaceae</taxon>
        <taxon>Kordiimonas</taxon>
    </lineage>
</organism>
<keyword evidence="6 8" id="KW-0408">Iron</keyword>
<dbReference type="InterPro" id="IPR001128">
    <property type="entry name" value="Cyt_P450"/>
</dbReference>
<dbReference type="InterPro" id="IPR036396">
    <property type="entry name" value="Cyt_P450_sf"/>
</dbReference>
<dbReference type="InterPro" id="IPR002403">
    <property type="entry name" value="Cyt_P450_E_grp-IV"/>
</dbReference>
<protein>
    <submittedName>
        <fullName evidence="9">Cytochrome P450</fullName>
    </submittedName>
</protein>
<evidence type="ECO:0000313" key="10">
    <source>
        <dbReference type="Proteomes" id="UP001595444"/>
    </source>
</evidence>
<dbReference type="PANTHER" id="PTHR24286">
    <property type="entry name" value="CYTOCHROME P450 26"/>
    <property type="match status" value="1"/>
</dbReference>
<dbReference type="SUPFAM" id="SSF48264">
    <property type="entry name" value="Cytochrome P450"/>
    <property type="match status" value="1"/>
</dbReference>
<evidence type="ECO:0000256" key="2">
    <source>
        <dbReference type="ARBA" id="ARBA00010617"/>
    </source>
</evidence>
<evidence type="ECO:0000256" key="4">
    <source>
        <dbReference type="ARBA" id="ARBA00022723"/>
    </source>
</evidence>
<evidence type="ECO:0000256" key="7">
    <source>
        <dbReference type="ARBA" id="ARBA00023033"/>
    </source>
</evidence>
<dbReference type="InterPro" id="IPR017972">
    <property type="entry name" value="Cyt_P450_CS"/>
</dbReference>
<keyword evidence="10" id="KW-1185">Reference proteome</keyword>
<evidence type="ECO:0000256" key="6">
    <source>
        <dbReference type="ARBA" id="ARBA00023004"/>
    </source>
</evidence>
<comment type="cofactor">
    <cofactor evidence="1">
        <name>heme</name>
        <dbReference type="ChEBI" id="CHEBI:30413"/>
    </cofactor>
</comment>
<sequence>MPSPNTESQVGKQRPASIMDIPGESGLPFFGNTLKLLKDPAAYGKEMQDKYGLVYRNNVFFNNSINMIGPDANEFVLMDKGKNFSSEMGWAPYLAKLFPRGLMLMDFDEHKAHRHVMGAAFKTGPMKGYLERLNDAMPERISDWGKKKNFAFYPAIKQLSLDMATTVFLGLEPGDESAKVNEALTNMVAAAVGIVRIPIPGTLMWKGVKSRKFMIKYLGDQIEKRRKTAGTDIFTQLCQATDENGKHFTDREIIDHMNFLWMAAHDTVTSSVTTLVYELGRHPEWQQKLRNEINELGLNDGKLPYELMGKLELTEFAFKEALRINPPVPAMPRKTVRDVEFQGHRIPAGTNIGISTVATHRLESVWENAKEFDPMRFSPEGGAKERHKFAWVPFGGGAHMCLGLHFAYMQAKVIMTHLLPNYEIVLPQGYETKFQILPLIKPVDGLPITLKEIS</sequence>
<keyword evidence="5 8" id="KW-0560">Oxidoreductase</keyword>
<dbReference type="PRINTS" id="PR00465">
    <property type="entry name" value="EP450IV"/>
</dbReference>
<evidence type="ECO:0000256" key="8">
    <source>
        <dbReference type="RuleBase" id="RU000461"/>
    </source>
</evidence>
<comment type="caution">
    <text evidence="9">The sequence shown here is derived from an EMBL/GenBank/DDBJ whole genome shotgun (WGS) entry which is preliminary data.</text>
</comment>
<reference evidence="10" key="1">
    <citation type="journal article" date="2019" name="Int. J. Syst. Evol. Microbiol.">
        <title>The Global Catalogue of Microorganisms (GCM) 10K type strain sequencing project: providing services to taxonomists for standard genome sequencing and annotation.</title>
        <authorList>
            <consortium name="The Broad Institute Genomics Platform"/>
            <consortium name="The Broad Institute Genome Sequencing Center for Infectious Disease"/>
            <person name="Wu L."/>
            <person name="Ma J."/>
        </authorList>
    </citation>
    <scope>NUCLEOTIDE SEQUENCE [LARGE SCALE GENOMIC DNA]</scope>
    <source>
        <strain evidence="10">KCTC 62164</strain>
    </source>
</reference>
<keyword evidence="3 8" id="KW-0349">Heme</keyword>
<keyword evidence="4 8" id="KW-0479">Metal-binding</keyword>